<sequence length="127" mass="14157">MKKYKHTNIVKSGKELVEGGNMKKVCGIVAIIIVVYAIYFDITTGTLPGAEKKESVQETALSLQYVELEVKPGDTLLSLIESQGGYPDDVSIEEMIKDFSALNEGIKPDDMKFGETYKIPVYNQKKY</sequence>
<evidence type="ECO:0000313" key="3">
    <source>
        <dbReference type="Proteomes" id="UP000032076"/>
    </source>
</evidence>
<dbReference type="AlphaFoldDB" id="A0ABD4A2H1"/>
<evidence type="ECO:0000256" key="1">
    <source>
        <dbReference type="SAM" id="Phobius"/>
    </source>
</evidence>
<evidence type="ECO:0008006" key="4">
    <source>
        <dbReference type="Google" id="ProtNLM"/>
    </source>
</evidence>
<keyword evidence="1" id="KW-0472">Membrane</keyword>
<accession>A0ABD4A2H1</accession>
<reference evidence="2 3" key="1">
    <citation type="submission" date="2015-01" db="EMBL/GenBank/DDBJ databases">
        <title>Draft Genome Sequences of Four Bacillus thermoamylovorans Strains, Isolated From Food Products.</title>
        <authorList>
            <person name="Krawcyk A.O."/>
            <person name="Berendsen E.M."/>
            <person name="Eijlander R.T."/>
            <person name="de Jong A."/>
            <person name="Wells-Bennik M."/>
            <person name="Kuipers O.P."/>
        </authorList>
    </citation>
    <scope>NUCLEOTIDE SEQUENCE [LARGE SCALE GENOMIC DNA]</scope>
    <source>
        <strain evidence="2 3">B4167</strain>
    </source>
</reference>
<comment type="caution">
    <text evidence="2">The sequence shown here is derived from an EMBL/GenBank/DDBJ whole genome shotgun (WGS) entry which is preliminary data.</text>
</comment>
<keyword evidence="1" id="KW-1133">Transmembrane helix</keyword>
<evidence type="ECO:0000313" key="2">
    <source>
        <dbReference type="EMBL" id="KIO70318.1"/>
    </source>
</evidence>
<protein>
    <recommendedName>
        <fullName evidence="4">LysM domain-containing protein</fullName>
    </recommendedName>
</protein>
<feature type="transmembrane region" description="Helical" evidence="1">
    <location>
        <begin position="21"/>
        <end position="39"/>
    </location>
</feature>
<dbReference type="RefSeq" id="WP_052480438.1">
    <property type="nucleotide sequence ID" value="NZ_JXLR01000097.1"/>
</dbReference>
<organism evidence="2 3">
    <name type="scientific">Caldibacillus thermoamylovorans</name>
    <dbReference type="NCBI Taxonomy" id="35841"/>
    <lineage>
        <taxon>Bacteria</taxon>
        <taxon>Bacillati</taxon>
        <taxon>Bacillota</taxon>
        <taxon>Bacilli</taxon>
        <taxon>Bacillales</taxon>
        <taxon>Bacillaceae</taxon>
        <taxon>Caldibacillus</taxon>
    </lineage>
</organism>
<gene>
    <name evidence="2" type="ORF">B4167_1010</name>
</gene>
<proteinExistence type="predicted"/>
<dbReference type="Proteomes" id="UP000032076">
    <property type="component" value="Unassembled WGS sequence"/>
</dbReference>
<name>A0ABD4A2H1_9BACI</name>
<keyword evidence="1" id="KW-0812">Transmembrane</keyword>
<dbReference type="EMBL" id="JXLU01000147">
    <property type="protein sequence ID" value="KIO70318.1"/>
    <property type="molecule type" value="Genomic_DNA"/>
</dbReference>